<proteinExistence type="predicted"/>
<comment type="caution">
    <text evidence="1">The sequence shown here is derived from an EMBL/GenBank/DDBJ whole genome shotgun (WGS) entry which is preliminary data.</text>
</comment>
<sequence>MRRTTAHWVPRLLSAATTKYAAPPSFNGDNVGDGADSRRGAGLFFADRAVKVTRLTSPGLSFSCTPSILSCEAPDATAAVRLVKEEPGQVPAAKIQLAGLCAVSLFRSHRIVLYCTGEVDRVQHHEVGLRSGDVLVVLRGCDRMRDWSSVERTLRSVAGEDPEYIAEEVLLRLASDAHHGPHASASNEVPATGVPNGVCIMTVVRHRPSARLPQPPFHLHCSIA</sequence>
<keyword evidence="2" id="KW-1185">Reference proteome</keyword>
<evidence type="ECO:0000313" key="1">
    <source>
        <dbReference type="EMBL" id="RNE99352.1"/>
    </source>
</evidence>
<name>A0A3R7NA14_TRYRA</name>
<organism evidence="1 2">
    <name type="scientific">Trypanosoma rangeli</name>
    <dbReference type="NCBI Taxonomy" id="5698"/>
    <lineage>
        <taxon>Eukaryota</taxon>
        <taxon>Discoba</taxon>
        <taxon>Euglenozoa</taxon>
        <taxon>Kinetoplastea</taxon>
        <taxon>Metakinetoplastina</taxon>
        <taxon>Trypanosomatida</taxon>
        <taxon>Trypanosomatidae</taxon>
        <taxon>Trypanosoma</taxon>
        <taxon>Herpetosoma</taxon>
    </lineage>
</organism>
<accession>A0A3R7NA14</accession>
<dbReference type="EMBL" id="MKGL01000393">
    <property type="protein sequence ID" value="RNE99352.1"/>
    <property type="molecule type" value="Genomic_DNA"/>
</dbReference>
<dbReference type="OMA" id="RRTTAHW"/>
<dbReference type="Proteomes" id="UP000283634">
    <property type="component" value="Unassembled WGS sequence"/>
</dbReference>
<dbReference type="GeneID" id="40332172"/>
<evidence type="ECO:0000313" key="2">
    <source>
        <dbReference type="Proteomes" id="UP000283634"/>
    </source>
</evidence>
<dbReference type="OrthoDB" id="243939at2759"/>
<reference evidence="1 2" key="1">
    <citation type="journal article" date="2018" name="BMC Genomics">
        <title>Genomic comparison of Trypanosoma conorhini and Trypanosoma rangeli to Trypanosoma cruzi strains of high and low virulence.</title>
        <authorList>
            <person name="Bradwell K.R."/>
            <person name="Koparde V.N."/>
            <person name="Matveyev A.V."/>
            <person name="Serrano M.G."/>
            <person name="Alves J.M."/>
            <person name="Parikh H."/>
            <person name="Huang B."/>
            <person name="Lee V."/>
            <person name="Espinosa-Alvarez O."/>
            <person name="Ortiz P.A."/>
            <person name="Costa-Martins A.G."/>
            <person name="Teixeira M.M."/>
            <person name="Buck G.A."/>
        </authorList>
    </citation>
    <scope>NUCLEOTIDE SEQUENCE [LARGE SCALE GENOMIC DNA]</scope>
    <source>
        <strain evidence="1 2">AM80</strain>
    </source>
</reference>
<gene>
    <name evidence="1" type="ORF">TraAM80_08239</name>
</gene>
<dbReference type="AlphaFoldDB" id="A0A3R7NA14"/>
<dbReference type="RefSeq" id="XP_029235152.1">
    <property type="nucleotide sequence ID" value="XM_029384994.1"/>
</dbReference>
<protein>
    <submittedName>
        <fullName evidence="1">Uncharacterized protein</fullName>
    </submittedName>
</protein>